<dbReference type="EMBL" id="JAMZIH010005940">
    <property type="protein sequence ID" value="KAJ1674471.1"/>
    <property type="molecule type" value="Genomic_DNA"/>
</dbReference>
<comment type="caution">
    <text evidence="1">The sequence shown here is derived from an EMBL/GenBank/DDBJ whole genome shotgun (WGS) entry which is preliminary data.</text>
</comment>
<organism evidence="1 2">
    <name type="scientific">Spiromyces aspiralis</name>
    <dbReference type="NCBI Taxonomy" id="68401"/>
    <lineage>
        <taxon>Eukaryota</taxon>
        <taxon>Fungi</taxon>
        <taxon>Fungi incertae sedis</taxon>
        <taxon>Zoopagomycota</taxon>
        <taxon>Kickxellomycotina</taxon>
        <taxon>Kickxellomycetes</taxon>
        <taxon>Kickxellales</taxon>
        <taxon>Kickxellaceae</taxon>
        <taxon>Spiromyces</taxon>
    </lineage>
</organism>
<proteinExistence type="predicted"/>
<reference evidence="1" key="1">
    <citation type="submission" date="2022-06" db="EMBL/GenBank/DDBJ databases">
        <title>Phylogenomic reconstructions and comparative analyses of Kickxellomycotina fungi.</title>
        <authorList>
            <person name="Reynolds N.K."/>
            <person name="Stajich J.E."/>
            <person name="Barry K."/>
            <person name="Grigoriev I.V."/>
            <person name="Crous P."/>
            <person name="Smith M.E."/>
        </authorList>
    </citation>
    <scope>NUCLEOTIDE SEQUENCE</scope>
    <source>
        <strain evidence="1">RSA 2271</strain>
    </source>
</reference>
<protein>
    <submittedName>
        <fullName evidence="1">Uncharacterized protein</fullName>
    </submittedName>
</protein>
<evidence type="ECO:0000313" key="2">
    <source>
        <dbReference type="Proteomes" id="UP001145114"/>
    </source>
</evidence>
<gene>
    <name evidence="1" type="ORF">EV182_003210</name>
</gene>
<keyword evidence="2" id="KW-1185">Reference proteome</keyword>
<accession>A0ACC1HGL6</accession>
<name>A0ACC1HGL6_9FUNG</name>
<evidence type="ECO:0000313" key="1">
    <source>
        <dbReference type="EMBL" id="KAJ1674471.1"/>
    </source>
</evidence>
<dbReference type="Proteomes" id="UP001145114">
    <property type="component" value="Unassembled WGS sequence"/>
</dbReference>
<sequence>MSQLEFEESALEANAISKNFKHKGSPRVLVVCGSAIRAAELTRRLRPISKRQVAKLFSKHIKIEEQKKLLEGNAVDIGVGTPNRILKLIESGHLRITQLRLILVDCTKDQKMRMVIDMDETREDLYTLWKNHLAKLVCESAPSPESEQDGAKRGVRLRLFETSY</sequence>